<accession>A0ABN7XY59</accession>
<gene>
    <name evidence="1" type="ORF">LMG21510_00240</name>
</gene>
<sequence>MRSRAVSDIVLTGLVDIPQPPARLRADWARELSVNMPLEAGDVEAMPLARARMRWPEYGDCVGAVSAWADGLGLPGVLAGADIALMACRGARYHNDGEQYGGAAFCNLFVGEDNGQDVHFPALDIRVPIRRGTVLIFDTCQPHGVIRRGATGFDAADFPPGPPGAQLFLTWELPIEDAALARALAIGLDTEPAAAQHLDEEQVWRNGERVRVSPDTGCWRAAG</sequence>
<organism evidence="1 2">
    <name type="scientific">Cupriavidus respiraculi</name>
    <dbReference type="NCBI Taxonomy" id="195930"/>
    <lineage>
        <taxon>Bacteria</taxon>
        <taxon>Pseudomonadati</taxon>
        <taxon>Pseudomonadota</taxon>
        <taxon>Betaproteobacteria</taxon>
        <taxon>Burkholderiales</taxon>
        <taxon>Burkholderiaceae</taxon>
        <taxon>Cupriavidus</taxon>
    </lineage>
</organism>
<name>A0ABN7XY59_9BURK</name>
<evidence type="ECO:0008006" key="3">
    <source>
        <dbReference type="Google" id="ProtNLM"/>
    </source>
</evidence>
<keyword evidence="2" id="KW-1185">Reference proteome</keyword>
<evidence type="ECO:0000313" key="2">
    <source>
        <dbReference type="Proteomes" id="UP000721236"/>
    </source>
</evidence>
<dbReference type="Proteomes" id="UP000721236">
    <property type="component" value="Unassembled WGS sequence"/>
</dbReference>
<evidence type="ECO:0000313" key="1">
    <source>
        <dbReference type="EMBL" id="CAG9165913.1"/>
    </source>
</evidence>
<reference evidence="1 2" key="1">
    <citation type="submission" date="2021-08" db="EMBL/GenBank/DDBJ databases">
        <authorList>
            <person name="Peeters C."/>
        </authorList>
    </citation>
    <scope>NUCLEOTIDE SEQUENCE [LARGE SCALE GENOMIC DNA]</scope>
    <source>
        <strain evidence="1 2">LMG 21510</strain>
    </source>
</reference>
<protein>
    <recommendedName>
        <fullName evidence="3">2OG-Fe(II) oxygenase</fullName>
    </recommendedName>
</protein>
<comment type="caution">
    <text evidence="1">The sequence shown here is derived from an EMBL/GenBank/DDBJ whole genome shotgun (WGS) entry which is preliminary data.</text>
</comment>
<proteinExistence type="predicted"/>
<dbReference type="EMBL" id="CAJZAH010000001">
    <property type="protein sequence ID" value="CAG9165913.1"/>
    <property type="molecule type" value="Genomic_DNA"/>
</dbReference>